<keyword evidence="3" id="KW-1185">Reference proteome</keyword>
<reference evidence="2 3" key="1">
    <citation type="submission" date="2015-02" db="EMBL/GenBank/DDBJ databases">
        <authorList>
            <person name="Ju K.-S."/>
            <person name="Doroghazi J.R."/>
            <person name="Metcalf W."/>
        </authorList>
    </citation>
    <scope>NUCLEOTIDE SEQUENCE [LARGE SCALE GENOMIC DNA]</scope>
    <source>
        <strain evidence="2 3">ATCC 31215</strain>
    </source>
</reference>
<proteinExistence type="predicted"/>
<dbReference type="Gene3D" id="3.90.550.10">
    <property type="entry name" value="Spore Coat Polysaccharide Biosynthesis Protein SpsA, Chain A"/>
    <property type="match status" value="1"/>
</dbReference>
<gene>
    <name evidence="2" type="ORF">VM95_10600</name>
</gene>
<evidence type="ECO:0000259" key="1">
    <source>
        <dbReference type="Pfam" id="PF00535"/>
    </source>
</evidence>
<dbReference type="OrthoDB" id="153025at2"/>
<dbReference type="PANTHER" id="PTHR22916">
    <property type="entry name" value="GLYCOSYLTRANSFERASE"/>
    <property type="match status" value="1"/>
</dbReference>
<dbReference type="GO" id="GO:0016758">
    <property type="term" value="F:hexosyltransferase activity"/>
    <property type="evidence" value="ECO:0007669"/>
    <property type="project" value="UniProtKB-ARBA"/>
</dbReference>
<dbReference type="Proteomes" id="UP000033699">
    <property type="component" value="Unassembled WGS sequence"/>
</dbReference>
<protein>
    <submittedName>
        <fullName evidence="2">Glycosyl transferase</fullName>
    </submittedName>
</protein>
<organism evidence="2 3">
    <name type="scientific">Streptomyces rubellomurinus (strain ATCC 31215)</name>
    <dbReference type="NCBI Taxonomy" id="359131"/>
    <lineage>
        <taxon>Bacteria</taxon>
        <taxon>Bacillati</taxon>
        <taxon>Actinomycetota</taxon>
        <taxon>Actinomycetes</taxon>
        <taxon>Kitasatosporales</taxon>
        <taxon>Streptomycetaceae</taxon>
        <taxon>Streptomyces</taxon>
    </lineage>
</organism>
<name>A0A0F2TIN1_STRR3</name>
<dbReference type="Pfam" id="PF00535">
    <property type="entry name" value="Glycos_transf_2"/>
    <property type="match status" value="1"/>
</dbReference>
<evidence type="ECO:0000313" key="2">
    <source>
        <dbReference type="EMBL" id="KJS62135.1"/>
    </source>
</evidence>
<evidence type="ECO:0000313" key="3">
    <source>
        <dbReference type="Proteomes" id="UP000033699"/>
    </source>
</evidence>
<accession>A0A0F2TIN1</accession>
<keyword evidence="2" id="KW-0808">Transferase</keyword>
<dbReference type="SUPFAM" id="SSF53448">
    <property type="entry name" value="Nucleotide-diphospho-sugar transferases"/>
    <property type="match status" value="1"/>
</dbReference>
<sequence length="257" mass="28357">MPLVSVVMPVHNSAATLGASVRSVLAQTHADVELLITDDASTDGSMDLLQELARTDERVRPQAAPEQGGAARARNLAMARARGEYVALLDSDDMWLPEKLERQLAFAAGGDAPLTFTSYFKVDGDHVGEAADFVPNGRVVEARERVTYRDMLVQDHIGALTAMYDRKVLGTRLMPDMPKRQDYALWLSIMRDGHPARGLREPLAVYRSGRAGSLSSNKLSLVEHNWALYRRHERLSLVRSTMALAGATLHSVRKARI</sequence>
<dbReference type="InterPro" id="IPR029044">
    <property type="entry name" value="Nucleotide-diphossugar_trans"/>
</dbReference>
<dbReference type="PANTHER" id="PTHR22916:SF3">
    <property type="entry name" value="UDP-GLCNAC:BETAGAL BETA-1,3-N-ACETYLGLUCOSAMINYLTRANSFERASE-LIKE PROTEIN 1"/>
    <property type="match status" value="1"/>
</dbReference>
<dbReference type="FunFam" id="3.90.550.10:FF:000130">
    <property type="entry name" value="Family 2 glycosyl transferase"/>
    <property type="match status" value="1"/>
</dbReference>
<comment type="caution">
    <text evidence="2">The sequence shown here is derived from an EMBL/GenBank/DDBJ whole genome shotgun (WGS) entry which is preliminary data.</text>
</comment>
<dbReference type="CDD" id="cd00761">
    <property type="entry name" value="Glyco_tranf_GTA_type"/>
    <property type="match status" value="1"/>
</dbReference>
<dbReference type="InterPro" id="IPR001173">
    <property type="entry name" value="Glyco_trans_2-like"/>
</dbReference>
<dbReference type="RefSeq" id="WP_045694564.1">
    <property type="nucleotide sequence ID" value="NZ_JZKH01000016.1"/>
</dbReference>
<feature type="domain" description="Glycosyltransferase 2-like" evidence="1">
    <location>
        <begin position="5"/>
        <end position="122"/>
    </location>
</feature>
<dbReference type="AlphaFoldDB" id="A0A0F2TIN1"/>
<dbReference type="PATRIC" id="fig|359131.3.peg.1839"/>
<dbReference type="EMBL" id="JZKH01000016">
    <property type="protein sequence ID" value="KJS62135.1"/>
    <property type="molecule type" value="Genomic_DNA"/>
</dbReference>